<dbReference type="GO" id="GO:0008270">
    <property type="term" value="F:zinc ion binding"/>
    <property type="evidence" value="ECO:0007669"/>
    <property type="project" value="InterPro"/>
</dbReference>
<dbReference type="Pfam" id="PF07521">
    <property type="entry name" value="RMMBL"/>
    <property type="match status" value="1"/>
</dbReference>
<evidence type="ECO:0000256" key="5">
    <source>
        <dbReference type="ARBA" id="ARBA00022759"/>
    </source>
</evidence>
<comment type="subcellular location">
    <subcellularLocation>
        <location evidence="1 10">Cytoplasm</location>
    </subcellularLocation>
</comment>
<dbReference type="FunFam" id="3.10.20.580:FF:000001">
    <property type="entry name" value="Ribonuclease J"/>
    <property type="match status" value="1"/>
</dbReference>
<dbReference type="InterPro" id="IPR030854">
    <property type="entry name" value="RNase_J_bac"/>
</dbReference>
<dbReference type="GO" id="GO:0003723">
    <property type="term" value="F:RNA binding"/>
    <property type="evidence" value="ECO:0007669"/>
    <property type="project" value="UniProtKB-UniRule"/>
</dbReference>
<dbReference type="CDD" id="cd07714">
    <property type="entry name" value="RNaseJ_MBL-fold"/>
    <property type="match status" value="1"/>
</dbReference>
<name>A0A0G0LFA1_9BACT</name>
<dbReference type="GO" id="GO:0004521">
    <property type="term" value="F:RNA endonuclease activity"/>
    <property type="evidence" value="ECO:0007669"/>
    <property type="project" value="UniProtKB-UniRule"/>
</dbReference>
<feature type="binding site" evidence="13">
    <location>
        <position position="69"/>
    </location>
    <ligand>
        <name>Ca(2+)</name>
        <dbReference type="ChEBI" id="CHEBI:29108"/>
    </ligand>
</feature>
<evidence type="ECO:0000259" key="14">
    <source>
        <dbReference type="SMART" id="SM00849"/>
    </source>
</evidence>
<sequence length="573" mass="64657">MNNIATLPQNGIENKPVKIFRAFTPRLRMIPLGGNGEIGKNMTIYEYGDDIIIVDCGIMFPRSEMLGIDFIIPNISYLEDRKDKIRGIVFTHGHEDHIGGIPYIWPKMQAPLYATKLTAGFIESKMQEFDLKPNIRVVKAGDHLQLGVFKIEFMPFSHTFLDDVGLIIDTPEGKVVHISDFKLDPNKLESQKVVQRLGEISTQKVKLLLLESTNVEHKSAPIAESVVHDTLSNIFQKTKGRLIVTSFASSLDRIQGVINGATRSHRKVAIAGRSMERSINIAMNLGYLKVPKDILVDVHRISNMPDDKLVVLCTGSQGEEYSALVRMSTGEHKQVRIKKGDTVVISAGAIPGNERSFNDTVNNLYKQGADVFYGSEAQRLHSSGHAKRDELKLVIETVKPEYFIPIHGEYRHLVLHVRLAQELGIPEQNTFVMEDGYIFEVFQGKARIAQERADASYVLVDGLGVGDVGNIVLRDRQAMAKDGIFVVILTVDHETGKIVTSPDIISRGFIYMREREDLVYKARQEVKKMFARHNEKYPANWDYIKKAMRSELGEFLYNETERRPMIIPVVIEV</sequence>
<comment type="caution">
    <text evidence="10">Lacks conserved residue(s) required for the propagation of feature annotation.</text>
</comment>
<dbReference type="InterPro" id="IPR055132">
    <property type="entry name" value="RNase_J_b_CASP"/>
</dbReference>
<dbReference type="Pfam" id="PF22505">
    <property type="entry name" value="RNase_J_b_CASP"/>
    <property type="match status" value="1"/>
</dbReference>
<dbReference type="InterPro" id="IPR011108">
    <property type="entry name" value="RMMBL"/>
</dbReference>
<proteinExistence type="inferred from homology"/>
<protein>
    <recommendedName>
        <fullName evidence="10">Ribonuclease J</fullName>
        <shortName evidence="10">RNase J</shortName>
        <ecNumber evidence="10">3.1.-.-</ecNumber>
    </recommendedName>
</protein>
<comment type="function">
    <text evidence="10">An RNase that has 5'-3' exonuclease and possibly endonuclease activity. Involved in maturation of rRNA and in some organisms also mRNA maturation and/or decay.</text>
</comment>
<evidence type="ECO:0000256" key="7">
    <source>
        <dbReference type="ARBA" id="ARBA00022833"/>
    </source>
</evidence>
<dbReference type="PANTHER" id="PTHR43694">
    <property type="entry name" value="RIBONUCLEASE J"/>
    <property type="match status" value="1"/>
</dbReference>
<dbReference type="NCBIfam" id="TIGR00649">
    <property type="entry name" value="MG423"/>
    <property type="match status" value="1"/>
</dbReference>
<dbReference type="EC" id="3.1.-.-" evidence="10"/>
<accession>A0A0G0LFA1</accession>
<feature type="binding site" evidence="13">
    <location>
        <position position="97"/>
    </location>
    <ligand>
        <name>Zn(2+)</name>
        <dbReference type="ChEBI" id="CHEBI:29105"/>
        <label>1</label>
        <note>catalytic</note>
    </ligand>
</feature>
<comment type="cofactor">
    <cofactor evidence="13">
        <name>Zn(2+)</name>
        <dbReference type="ChEBI" id="CHEBI:29105"/>
    </cofactor>
    <text evidence="13">Binds 2 Zn(2+) ions per subunit. It is not clear if Zn(2+) or Mg(2+) is physiologically important.</text>
</comment>
<dbReference type="AlphaFoldDB" id="A0A0G0LFA1"/>
<evidence type="ECO:0000256" key="2">
    <source>
        <dbReference type="ARBA" id="ARBA00022490"/>
    </source>
</evidence>
<evidence type="ECO:0000256" key="3">
    <source>
        <dbReference type="ARBA" id="ARBA00022722"/>
    </source>
</evidence>
<dbReference type="Pfam" id="PF00753">
    <property type="entry name" value="Lactamase_B"/>
    <property type="match status" value="1"/>
</dbReference>
<feature type="binding site" evidence="13">
    <location>
        <position position="92"/>
    </location>
    <ligand>
        <name>Zn(2+)</name>
        <dbReference type="ChEBI" id="CHEBI:29105"/>
        <label>1</label>
        <note>catalytic</note>
    </ligand>
</feature>
<organism evidence="15 16">
    <name type="scientific">Berkelbacteria bacterium GW2011_GWA1_39_10</name>
    <dbReference type="NCBI Taxonomy" id="1618332"/>
    <lineage>
        <taxon>Bacteria</taxon>
        <taxon>Candidatus Berkelbacteria</taxon>
    </lineage>
</organism>
<keyword evidence="7 13" id="KW-0862">Zinc</keyword>
<feature type="binding site" evidence="13">
    <location>
        <position position="94"/>
    </location>
    <ligand>
        <name>Zn(2+)</name>
        <dbReference type="ChEBI" id="CHEBI:29105"/>
        <label>1</label>
        <note>catalytic</note>
    </ligand>
</feature>
<dbReference type="STRING" id="1618332.UT15_C0009G0004"/>
<dbReference type="PIRSF" id="PIRSF004803">
    <property type="entry name" value="RnjA"/>
    <property type="match status" value="1"/>
</dbReference>
<keyword evidence="8 10" id="KW-0269">Exonuclease</keyword>
<dbReference type="InterPro" id="IPR004613">
    <property type="entry name" value="RNase_J"/>
</dbReference>
<keyword evidence="3 10" id="KW-0540">Nuclease</keyword>
<dbReference type="Pfam" id="PF17770">
    <property type="entry name" value="RNase_J_C"/>
    <property type="match status" value="1"/>
</dbReference>
<feature type="binding site" evidence="13">
    <location>
        <position position="158"/>
    </location>
    <ligand>
        <name>Zn(2+)</name>
        <dbReference type="ChEBI" id="CHEBI:29105"/>
        <label>1</label>
        <note>catalytic</note>
    </ligand>
</feature>
<reference evidence="15 16" key="1">
    <citation type="journal article" date="2015" name="Nature">
        <title>rRNA introns, odd ribosomes, and small enigmatic genomes across a large radiation of phyla.</title>
        <authorList>
            <person name="Brown C.T."/>
            <person name="Hug L.A."/>
            <person name="Thomas B.C."/>
            <person name="Sharon I."/>
            <person name="Castelle C.J."/>
            <person name="Singh A."/>
            <person name="Wilkins M.J."/>
            <person name="Williams K.H."/>
            <person name="Banfield J.F."/>
        </authorList>
    </citation>
    <scope>NUCLEOTIDE SEQUENCE [LARGE SCALE GENOMIC DNA]</scope>
</reference>
<evidence type="ECO:0000256" key="6">
    <source>
        <dbReference type="ARBA" id="ARBA00022801"/>
    </source>
</evidence>
<comment type="similarity">
    <text evidence="10">Belongs to the metallo-beta-lactamase superfamily. RNA-metabolizing metallo-beta-lactamase-like family. Bacterial RNase J subfamily.</text>
</comment>
<evidence type="ECO:0000256" key="4">
    <source>
        <dbReference type="ARBA" id="ARBA00022723"/>
    </source>
</evidence>
<dbReference type="Gene3D" id="3.40.50.10710">
    <property type="entry name" value="Metallo-hydrolase/oxidoreductase"/>
    <property type="match status" value="1"/>
</dbReference>
<evidence type="ECO:0000313" key="15">
    <source>
        <dbReference type="EMBL" id="KKQ90573.1"/>
    </source>
</evidence>
<keyword evidence="6 10" id="KW-0378">Hydrolase</keyword>
<dbReference type="InterPro" id="IPR042173">
    <property type="entry name" value="RNase_J_2"/>
</dbReference>
<dbReference type="EMBL" id="LBVS01000009">
    <property type="protein sequence ID" value="KKQ90573.1"/>
    <property type="molecule type" value="Genomic_DNA"/>
</dbReference>
<dbReference type="SMART" id="SM00849">
    <property type="entry name" value="Lactamase_B"/>
    <property type="match status" value="1"/>
</dbReference>
<evidence type="ECO:0000256" key="8">
    <source>
        <dbReference type="ARBA" id="ARBA00022839"/>
    </source>
</evidence>
<keyword evidence="10" id="KW-0698">rRNA processing</keyword>
<gene>
    <name evidence="10" type="primary">rnj</name>
    <name evidence="15" type="ORF">UT15_C0009G0004</name>
</gene>
<dbReference type="GO" id="GO:0005737">
    <property type="term" value="C:cytoplasm"/>
    <property type="evidence" value="ECO:0007669"/>
    <property type="project" value="UniProtKB-SubCell"/>
</dbReference>
<dbReference type="InterPro" id="IPR001279">
    <property type="entry name" value="Metallo-B-lactamas"/>
</dbReference>
<evidence type="ECO:0000256" key="12">
    <source>
        <dbReference type="PIRSR" id="PIRSR004803-2"/>
    </source>
</evidence>
<evidence type="ECO:0000256" key="10">
    <source>
        <dbReference type="HAMAP-Rule" id="MF_01491"/>
    </source>
</evidence>
<dbReference type="GO" id="GO:0006364">
    <property type="term" value="P:rRNA processing"/>
    <property type="evidence" value="ECO:0007669"/>
    <property type="project" value="UniProtKB-UniRule"/>
</dbReference>
<keyword evidence="13" id="KW-0106">Calcium</keyword>
<feature type="binding site" evidence="12">
    <location>
        <begin position="381"/>
        <end position="385"/>
    </location>
    <ligand>
        <name>substrate</name>
    </ligand>
</feature>
<evidence type="ECO:0000256" key="11">
    <source>
        <dbReference type="PIRSR" id="PIRSR004803-1"/>
    </source>
</evidence>
<feature type="binding site" evidence="13">
    <location>
        <position position="461"/>
    </location>
    <ligand>
        <name>Ca(2+)</name>
        <dbReference type="ChEBI" id="CHEBI:29108"/>
    </ligand>
</feature>
<feature type="binding site" evidence="13">
    <location>
        <position position="67"/>
    </location>
    <ligand>
        <name>Ca(2+)</name>
        <dbReference type="ChEBI" id="CHEBI:29108"/>
    </ligand>
</feature>
<dbReference type="GO" id="GO:0004534">
    <property type="term" value="F:5'-3' RNA exonuclease activity"/>
    <property type="evidence" value="ECO:0007669"/>
    <property type="project" value="UniProtKB-UniRule"/>
</dbReference>
<evidence type="ECO:0000256" key="1">
    <source>
        <dbReference type="ARBA" id="ARBA00004496"/>
    </source>
</evidence>
<dbReference type="InterPro" id="IPR041636">
    <property type="entry name" value="RNase_J_C"/>
</dbReference>
<dbReference type="Gene3D" id="3.10.20.580">
    <property type="match status" value="1"/>
</dbReference>
<evidence type="ECO:0000256" key="9">
    <source>
        <dbReference type="ARBA" id="ARBA00022884"/>
    </source>
</evidence>
<dbReference type="SUPFAM" id="SSF56281">
    <property type="entry name" value="Metallo-hydrolase/oxidoreductase"/>
    <property type="match status" value="1"/>
</dbReference>
<dbReference type="Proteomes" id="UP000033862">
    <property type="component" value="Unassembled WGS sequence"/>
</dbReference>
<comment type="cofactor">
    <cofactor evidence="13">
        <name>Ca(2+)</name>
        <dbReference type="ChEBI" id="CHEBI:29108"/>
    </cofactor>
    <text evidence="13">Binds 1 Ca(2+) cation per subunit. Seen in 1 crystal structure, it is not clear if it is physiologically important.</text>
</comment>
<evidence type="ECO:0000256" key="13">
    <source>
        <dbReference type="PIRSR" id="PIRSR004803-3"/>
    </source>
</evidence>
<comment type="caution">
    <text evidence="15">The sequence shown here is derived from an EMBL/GenBank/DDBJ whole genome shotgun (WGS) entry which is preliminary data.</text>
</comment>
<dbReference type="PANTHER" id="PTHR43694:SF1">
    <property type="entry name" value="RIBONUCLEASE J"/>
    <property type="match status" value="1"/>
</dbReference>
<comment type="subunit">
    <text evidence="10">Homodimer, may be a subunit of the RNA degradosome.</text>
</comment>
<keyword evidence="9 10" id="KW-0694">RNA-binding</keyword>
<feature type="active site" description="Proton acceptor" evidence="11">
    <location>
        <position position="385"/>
    </location>
</feature>
<dbReference type="PATRIC" id="fig|1618332.3.peg.292"/>
<evidence type="ECO:0000313" key="16">
    <source>
        <dbReference type="Proteomes" id="UP000033862"/>
    </source>
</evidence>
<feature type="domain" description="Metallo-beta-lactamase" evidence="14">
    <location>
        <begin position="39"/>
        <end position="231"/>
    </location>
</feature>
<dbReference type="Gene3D" id="3.60.15.10">
    <property type="entry name" value="Ribonuclease Z/Hydroxyacylglutathione hydrolase-like"/>
    <property type="match status" value="1"/>
</dbReference>
<dbReference type="HAMAP" id="MF_01491">
    <property type="entry name" value="RNase_J_bact"/>
    <property type="match status" value="1"/>
</dbReference>
<keyword evidence="2 10" id="KW-0963">Cytoplasm</keyword>
<feature type="active site" description="Proton donor" evidence="11">
    <location>
        <position position="211"/>
    </location>
</feature>
<dbReference type="InterPro" id="IPR036866">
    <property type="entry name" value="RibonucZ/Hydroxyglut_hydro"/>
</dbReference>
<feature type="binding site" evidence="13">
    <location>
        <position position="96"/>
    </location>
    <ligand>
        <name>Zn(2+)</name>
        <dbReference type="ChEBI" id="CHEBI:29105"/>
        <label>1</label>
        <note>catalytic</note>
    </ligand>
</feature>
<keyword evidence="5 10" id="KW-0255">Endonuclease</keyword>
<feature type="binding site" evidence="13">
    <location>
        <position position="407"/>
    </location>
    <ligand>
        <name>Zn(2+)</name>
        <dbReference type="ChEBI" id="CHEBI:29105"/>
        <label>1</label>
        <note>catalytic</note>
    </ligand>
</feature>
<feature type="binding site" evidence="13">
    <location>
        <position position="180"/>
    </location>
    <ligand>
        <name>Zn(2+)</name>
        <dbReference type="ChEBI" id="CHEBI:29105"/>
        <label>1</label>
        <note>catalytic</note>
    </ligand>
</feature>
<keyword evidence="4 13" id="KW-0479">Metal-binding</keyword>